<gene>
    <name evidence="2" type="ORF">JIR001_21150</name>
</gene>
<keyword evidence="1" id="KW-1133">Transmembrane helix</keyword>
<reference evidence="2" key="1">
    <citation type="journal article" date="2013" name="Int. J. Syst. Evol. Microbiol.">
        <title>Polycladomyces abyssicola gen. nov., sp. nov., a thermophilic filamentous bacterium isolated from hemipelagic sediment.</title>
        <authorList>
            <person name="Tsubouchi T."/>
            <person name="Shimane Y."/>
            <person name="Mori K."/>
            <person name="Usui K."/>
            <person name="Hiraki T."/>
            <person name="Tame A."/>
            <person name="Uematsu K."/>
            <person name="Maruyama T."/>
            <person name="Hatada Y."/>
        </authorList>
    </citation>
    <scope>NUCLEOTIDE SEQUENCE</scope>
    <source>
        <strain evidence="2">JIR-001</strain>
    </source>
</reference>
<feature type="transmembrane region" description="Helical" evidence="1">
    <location>
        <begin position="32"/>
        <end position="53"/>
    </location>
</feature>
<dbReference type="Proteomes" id="UP000677436">
    <property type="component" value="Chromosome"/>
</dbReference>
<proteinExistence type="predicted"/>
<evidence type="ECO:0000256" key="1">
    <source>
        <dbReference type="SAM" id="Phobius"/>
    </source>
</evidence>
<protein>
    <submittedName>
        <fullName evidence="2">Uncharacterized protein</fullName>
    </submittedName>
</protein>
<dbReference type="EMBL" id="AP024601">
    <property type="protein sequence ID" value="BCU82332.1"/>
    <property type="molecule type" value="Genomic_DNA"/>
</dbReference>
<sequence>MAGLSETRTTSSSARPSVYALKRQAGFTYVEMVVTTALWMLMLPIVFTLAFTVESSLKKQIGREQLQMEANAFVSDIRDEIRGAVRVRSGTDGALWLERPEGSIVRYQLKKRRVIRNVRHPGERSFSGTTVLLHEVYFLSFVPVEDGVKVEVGLQNWYADEEVVTFVRCRSTADSP</sequence>
<dbReference type="AlphaFoldDB" id="A0A8D5UFE4"/>
<dbReference type="RefSeq" id="WP_212772680.1">
    <property type="nucleotide sequence ID" value="NZ_AP024601.1"/>
</dbReference>
<name>A0A8D5UFE4_9BACL</name>
<organism evidence="2 3">
    <name type="scientific">Polycladomyces abyssicola</name>
    <dbReference type="NCBI Taxonomy" id="1125966"/>
    <lineage>
        <taxon>Bacteria</taxon>
        <taxon>Bacillati</taxon>
        <taxon>Bacillota</taxon>
        <taxon>Bacilli</taxon>
        <taxon>Bacillales</taxon>
        <taxon>Thermoactinomycetaceae</taxon>
        <taxon>Polycladomyces</taxon>
    </lineage>
</organism>
<accession>A0A8D5UFE4</accession>
<reference evidence="2" key="2">
    <citation type="journal article" date="2021" name="Microbiol. Resour. Announc.">
        <title>Complete Genome Sequence of Polycladomyces abyssicola JIR-001T, Isolated from Hemipelagic Sediment in Deep Seawater.</title>
        <authorList>
            <person name="Tsubouchi T."/>
            <person name="Kaneko Y."/>
        </authorList>
    </citation>
    <scope>NUCLEOTIDE SEQUENCE</scope>
    <source>
        <strain evidence="2">JIR-001</strain>
    </source>
</reference>
<evidence type="ECO:0000313" key="2">
    <source>
        <dbReference type="EMBL" id="BCU82332.1"/>
    </source>
</evidence>
<evidence type="ECO:0000313" key="3">
    <source>
        <dbReference type="Proteomes" id="UP000677436"/>
    </source>
</evidence>
<keyword evidence="3" id="KW-1185">Reference proteome</keyword>
<keyword evidence="1" id="KW-0812">Transmembrane</keyword>
<keyword evidence="1" id="KW-0472">Membrane</keyword>
<dbReference type="KEGG" id="pabs:JIR001_21150"/>